<dbReference type="InterPro" id="IPR028081">
    <property type="entry name" value="Leu-bd"/>
</dbReference>
<evidence type="ECO:0000313" key="6">
    <source>
        <dbReference type="Proteomes" id="UP001184230"/>
    </source>
</evidence>
<evidence type="ECO:0000256" key="1">
    <source>
        <dbReference type="ARBA" id="ARBA00010062"/>
    </source>
</evidence>
<dbReference type="RefSeq" id="WP_309905364.1">
    <property type="nucleotide sequence ID" value="NZ_JAVDRF010000011.1"/>
</dbReference>
<sequence length="379" mass="39218">MNETRRHWLLATMAAAAAATAGTAGAQGAELTVGVFNATTGVYAFGGVPIQNAMRLAIEQANKQGLPGGARIKIVEGDTAGDKAQTITLINQFARRDNAILLLGPTTSVEAVSGAPVSNALQIPMISTSSSAEILDAGPWSFKVGAQATQTTGRLGRYAVEKLGVKRALMVFDQGNEGYIAQKNAMRDALKSSGAQILADEGIQASDSNFLPLATKIAAQDVDAVFIAAPAELSANFFIQLLQAGVSPKTRFMGPASLASQGFIKSGGKAVENAYVVADYAATSANPVNAAFTEAYKARYGTAPDNWAAMGYSTALIGIQAIRNAGPNPDRAKVRAELAKSNKVPVVIGDGLWTLDAGRQPSYGAAILQVKNGAFVSAP</sequence>
<keyword evidence="2 3" id="KW-0732">Signal</keyword>
<dbReference type="SUPFAM" id="SSF53822">
    <property type="entry name" value="Periplasmic binding protein-like I"/>
    <property type="match status" value="1"/>
</dbReference>
<evidence type="ECO:0000313" key="5">
    <source>
        <dbReference type="EMBL" id="MDR6538504.1"/>
    </source>
</evidence>
<gene>
    <name evidence="5" type="ORF">J2739_004297</name>
</gene>
<organism evidence="5 6">
    <name type="scientific">Variovorax soli</name>
    <dbReference type="NCBI Taxonomy" id="376815"/>
    <lineage>
        <taxon>Bacteria</taxon>
        <taxon>Pseudomonadati</taxon>
        <taxon>Pseudomonadota</taxon>
        <taxon>Betaproteobacteria</taxon>
        <taxon>Burkholderiales</taxon>
        <taxon>Comamonadaceae</taxon>
        <taxon>Variovorax</taxon>
    </lineage>
</organism>
<comment type="caution">
    <text evidence="5">The sequence shown here is derived from an EMBL/GenBank/DDBJ whole genome shotgun (WGS) entry which is preliminary data.</text>
</comment>
<feature type="chain" id="PRO_5045960408" evidence="3">
    <location>
        <begin position="27"/>
        <end position="379"/>
    </location>
</feature>
<protein>
    <submittedName>
        <fullName evidence="5">Branched-chain amino acid transport system substrate-binding protein</fullName>
    </submittedName>
</protein>
<dbReference type="PROSITE" id="PS51318">
    <property type="entry name" value="TAT"/>
    <property type="match status" value="1"/>
</dbReference>
<evidence type="ECO:0000256" key="3">
    <source>
        <dbReference type="SAM" id="SignalP"/>
    </source>
</evidence>
<dbReference type="InterPro" id="IPR028082">
    <property type="entry name" value="Peripla_BP_I"/>
</dbReference>
<dbReference type="Gene3D" id="3.40.50.2300">
    <property type="match status" value="2"/>
</dbReference>
<evidence type="ECO:0000256" key="2">
    <source>
        <dbReference type="ARBA" id="ARBA00022729"/>
    </source>
</evidence>
<feature type="signal peptide" evidence="3">
    <location>
        <begin position="1"/>
        <end position="26"/>
    </location>
</feature>
<name>A0ABU1NJ66_9BURK</name>
<accession>A0ABU1NJ66</accession>
<dbReference type="EMBL" id="JAVDRF010000011">
    <property type="protein sequence ID" value="MDR6538504.1"/>
    <property type="molecule type" value="Genomic_DNA"/>
</dbReference>
<reference evidence="5 6" key="1">
    <citation type="submission" date="2023-07" db="EMBL/GenBank/DDBJ databases">
        <title>Sorghum-associated microbial communities from plants grown in Nebraska, USA.</title>
        <authorList>
            <person name="Schachtman D."/>
        </authorList>
    </citation>
    <scope>NUCLEOTIDE SEQUENCE [LARGE SCALE GENOMIC DNA]</scope>
    <source>
        <strain evidence="5 6">DS1781</strain>
    </source>
</reference>
<keyword evidence="6" id="KW-1185">Reference proteome</keyword>
<dbReference type="InterPro" id="IPR051010">
    <property type="entry name" value="BCAA_transport"/>
</dbReference>
<dbReference type="InterPro" id="IPR006311">
    <property type="entry name" value="TAT_signal"/>
</dbReference>
<dbReference type="PANTHER" id="PTHR30483:SF6">
    <property type="entry name" value="PERIPLASMIC BINDING PROTEIN OF ABC TRANSPORTER FOR NATURAL AMINO ACIDS"/>
    <property type="match status" value="1"/>
</dbReference>
<comment type="similarity">
    <text evidence="1">Belongs to the leucine-binding protein family.</text>
</comment>
<proteinExistence type="inferred from homology"/>
<evidence type="ECO:0000259" key="4">
    <source>
        <dbReference type="Pfam" id="PF13458"/>
    </source>
</evidence>
<dbReference type="Pfam" id="PF13458">
    <property type="entry name" value="Peripla_BP_6"/>
    <property type="match status" value="1"/>
</dbReference>
<feature type="domain" description="Leucine-binding protein" evidence="4">
    <location>
        <begin position="31"/>
        <end position="373"/>
    </location>
</feature>
<dbReference type="PANTHER" id="PTHR30483">
    <property type="entry name" value="LEUCINE-SPECIFIC-BINDING PROTEIN"/>
    <property type="match status" value="1"/>
</dbReference>
<dbReference type="Proteomes" id="UP001184230">
    <property type="component" value="Unassembled WGS sequence"/>
</dbReference>